<evidence type="ECO:0000256" key="8">
    <source>
        <dbReference type="ARBA" id="ARBA00022741"/>
    </source>
</evidence>
<dbReference type="RefSeq" id="WP_113891306.1">
    <property type="nucleotide sequence ID" value="NZ_QNRK01000027.1"/>
</dbReference>
<dbReference type="OrthoDB" id="9766423at2"/>
<comment type="pathway">
    <text evidence="2 13">Glycolipid biosynthesis; lipid IV(A) biosynthesis; lipid IV(A) from (3R)-3-hydroxytetradecanoyl-[acyl-carrier-protein] and UDP-N-acetyl-alpha-D-glucosamine: step 6/6.</text>
</comment>
<dbReference type="GO" id="GO:0005524">
    <property type="term" value="F:ATP binding"/>
    <property type="evidence" value="ECO:0007669"/>
    <property type="project" value="UniProtKB-UniRule"/>
</dbReference>
<dbReference type="SUPFAM" id="SSF52540">
    <property type="entry name" value="P-loop containing nucleoside triphosphate hydrolases"/>
    <property type="match status" value="1"/>
</dbReference>
<keyword evidence="7 13" id="KW-0808">Transferase</keyword>
<evidence type="ECO:0000313" key="14">
    <source>
        <dbReference type="EMBL" id="RBP07380.1"/>
    </source>
</evidence>
<evidence type="ECO:0000256" key="5">
    <source>
        <dbReference type="ARBA" id="ARBA00022516"/>
    </source>
</evidence>
<comment type="catalytic activity">
    <reaction evidence="13">
        <text>a lipid A disaccharide + ATP = a lipid IVA + ADP + H(+)</text>
        <dbReference type="Rhea" id="RHEA:67840"/>
        <dbReference type="ChEBI" id="CHEBI:15378"/>
        <dbReference type="ChEBI" id="CHEBI:30616"/>
        <dbReference type="ChEBI" id="CHEBI:176343"/>
        <dbReference type="ChEBI" id="CHEBI:176425"/>
        <dbReference type="ChEBI" id="CHEBI:456216"/>
        <dbReference type="EC" id="2.7.1.130"/>
    </reaction>
</comment>
<accession>A0A366F087</accession>
<evidence type="ECO:0000256" key="13">
    <source>
        <dbReference type="HAMAP-Rule" id="MF_00409"/>
    </source>
</evidence>
<dbReference type="GO" id="GO:0005886">
    <property type="term" value="C:plasma membrane"/>
    <property type="evidence" value="ECO:0007669"/>
    <property type="project" value="TreeGrafter"/>
</dbReference>
<comment type="caution">
    <text evidence="14">The sequence shown here is derived from an EMBL/GenBank/DDBJ whole genome shotgun (WGS) entry which is preliminary data.</text>
</comment>
<reference evidence="14 15" key="1">
    <citation type="submission" date="2018-06" db="EMBL/GenBank/DDBJ databases">
        <title>Genomic Encyclopedia of Type Strains, Phase IV (KMG-IV): sequencing the most valuable type-strain genomes for metagenomic binning, comparative biology and taxonomic classification.</title>
        <authorList>
            <person name="Goeker M."/>
        </authorList>
    </citation>
    <scope>NUCLEOTIDE SEQUENCE [LARGE SCALE GENOMIC DNA]</scope>
    <source>
        <strain evidence="14 15">DSM 24875</strain>
    </source>
</reference>
<dbReference type="NCBIfam" id="TIGR00682">
    <property type="entry name" value="lpxK"/>
    <property type="match status" value="1"/>
</dbReference>
<evidence type="ECO:0000256" key="11">
    <source>
        <dbReference type="ARBA" id="ARBA00023098"/>
    </source>
</evidence>
<proteinExistence type="inferred from homology"/>
<dbReference type="InterPro" id="IPR027417">
    <property type="entry name" value="P-loop_NTPase"/>
</dbReference>
<dbReference type="Proteomes" id="UP000253529">
    <property type="component" value="Unassembled WGS sequence"/>
</dbReference>
<evidence type="ECO:0000256" key="12">
    <source>
        <dbReference type="ARBA" id="ARBA00029757"/>
    </source>
</evidence>
<keyword evidence="6 13" id="KW-0441">Lipid A biosynthesis</keyword>
<keyword evidence="10 13" id="KW-0067">ATP-binding</keyword>
<evidence type="ECO:0000256" key="9">
    <source>
        <dbReference type="ARBA" id="ARBA00022777"/>
    </source>
</evidence>
<dbReference type="GO" id="GO:0009244">
    <property type="term" value="P:lipopolysaccharide core region biosynthetic process"/>
    <property type="evidence" value="ECO:0007669"/>
    <property type="project" value="TreeGrafter"/>
</dbReference>
<comment type="similarity">
    <text evidence="13">Belongs to the LpxK family.</text>
</comment>
<dbReference type="Pfam" id="PF02606">
    <property type="entry name" value="LpxK"/>
    <property type="match status" value="1"/>
</dbReference>
<evidence type="ECO:0000256" key="2">
    <source>
        <dbReference type="ARBA" id="ARBA00004870"/>
    </source>
</evidence>
<dbReference type="PANTHER" id="PTHR42724:SF1">
    <property type="entry name" value="TETRAACYLDISACCHARIDE 4'-KINASE, MITOCHONDRIAL-RELATED"/>
    <property type="match status" value="1"/>
</dbReference>
<dbReference type="EC" id="2.7.1.130" evidence="3 13"/>
<evidence type="ECO:0000313" key="15">
    <source>
        <dbReference type="Proteomes" id="UP000253529"/>
    </source>
</evidence>
<dbReference type="GO" id="GO:0009029">
    <property type="term" value="F:lipid-A 4'-kinase activity"/>
    <property type="evidence" value="ECO:0007669"/>
    <property type="project" value="UniProtKB-UniRule"/>
</dbReference>
<evidence type="ECO:0000256" key="10">
    <source>
        <dbReference type="ARBA" id="ARBA00022840"/>
    </source>
</evidence>
<evidence type="ECO:0000256" key="7">
    <source>
        <dbReference type="ARBA" id="ARBA00022679"/>
    </source>
</evidence>
<evidence type="ECO:0000256" key="4">
    <source>
        <dbReference type="ARBA" id="ARBA00016436"/>
    </source>
</evidence>
<dbReference type="AlphaFoldDB" id="A0A366F087"/>
<evidence type="ECO:0000256" key="1">
    <source>
        <dbReference type="ARBA" id="ARBA00002274"/>
    </source>
</evidence>
<keyword evidence="11 13" id="KW-0443">Lipid metabolism</keyword>
<dbReference type="HAMAP" id="MF_00409">
    <property type="entry name" value="LpxK"/>
    <property type="match status" value="1"/>
</dbReference>
<feature type="binding site" evidence="13">
    <location>
        <begin position="52"/>
        <end position="59"/>
    </location>
    <ligand>
        <name>ATP</name>
        <dbReference type="ChEBI" id="CHEBI:30616"/>
    </ligand>
</feature>
<name>A0A366F087_9HYPH</name>
<dbReference type="UniPathway" id="UPA00359">
    <property type="reaction ID" value="UER00482"/>
</dbReference>
<evidence type="ECO:0000256" key="6">
    <source>
        <dbReference type="ARBA" id="ARBA00022556"/>
    </source>
</evidence>
<keyword evidence="5 13" id="KW-0444">Lipid biosynthesis</keyword>
<protein>
    <recommendedName>
        <fullName evidence="4 13">Tetraacyldisaccharide 4'-kinase</fullName>
        <ecNumber evidence="3 13">2.7.1.130</ecNumber>
    </recommendedName>
    <alternativeName>
        <fullName evidence="12 13">Lipid A 4'-kinase</fullName>
    </alternativeName>
</protein>
<keyword evidence="9 13" id="KW-0418">Kinase</keyword>
<dbReference type="PANTHER" id="PTHR42724">
    <property type="entry name" value="TETRAACYLDISACCHARIDE 4'-KINASE"/>
    <property type="match status" value="1"/>
</dbReference>
<dbReference type="EMBL" id="QNRK01000027">
    <property type="protein sequence ID" value="RBP07380.1"/>
    <property type="molecule type" value="Genomic_DNA"/>
</dbReference>
<sequence length="326" mass="34366">MRAPGFWAARKPTAFARLLQPAGMIYGAVTARRMRKRGATVGAPVVCVGNFVAGGAGKTPTAMALARMLMADGRRVAFLSRGYGGARRAEPVRVDPILHTAAIVGDEPLLLAQIAPCWVGPDRLRSATLAVEAGAEVLVLDDGLQNPALAKDLAIAVVDGPQGFGNGLCLPAGPLRAPLVAQAPLVGALVVIGGDVAARRGAEAAAPGRPVFSASLEPDAVSAAALIGREVVAFAGIARPDKFYATLRRVGAQIVARHDFPDHHPFRPHEVEALIEEAARRRAILVTTEKDRVRLGAYARAVATLPVTLRFEESARVREMLRRLFG</sequence>
<evidence type="ECO:0000256" key="3">
    <source>
        <dbReference type="ARBA" id="ARBA00012071"/>
    </source>
</evidence>
<gene>
    <name evidence="13" type="primary">lpxK</name>
    <name evidence="14" type="ORF">DFR50_12725</name>
</gene>
<dbReference type="GO" id="GO:0009245">
    <property type="term" value="P:lipid A biosynthetic process"/>
    <property type="evidence" value="ECO:0007669"/>
    <property type="project" value="UniProtKB-UniRule"/>
</dbReference>
<dbReference type="InterPro" id="IPR003758">
    <property type="entry name" value="LpxK"/>
</dbReference>
<keyword evidence="8 13" id="KW-0547">Nucleotide-binding</keyword>
<comment type="function">
    <text evidence="1 13">Transfers the gamma-phosphate of ATP to the 4'-position of a tetraacyldisaccharide 1-phosphate intermediate (termed DS-1-P) to form tetraacyldisaccharide 1,4'-bis-phosphate (lipid IVA).</text>
</comment>
<organism evidence="14 15">
    <name type="scientific">Roseiarcus fermentans</name>
    <dbReference type="NCBI Taxonomy" id="1473586"/>
    <lineage>
        <taxon>Bacteria</taxon>
        <taxon>Pseudomonadati</taxon>
        <taxon>Pseudomonadota</taxon>
        <taxon>Alphaproteobacteria</taxon>
        <taxon>Hyphomicrobiales</taxon>
        <taxon>Roseiarcaceae</taxon>
        <taxon>Roseiarcus</taxon>
    </lineage>
</organism>
<keyword evidence="15" id="KW-1185">Reference proteome</keyword>